<gene>
    <name evidence="7" type="ORF">COY09_02975</name>
</gene>
<dbReference type="AlphaFoldDB" id="A0A2M7UGV0"/>
<feature type="transmembrane region" description="Helical" evidence="6">
    <location>
        <begin position="134"/>
        <end position="153"/>
    </location>
</feature>
<feature type="transmembrane region" description="Helical" evidence="6">
    <location>
        <begin position="45"/>
        <end position="64"/>
    </location>
</feature>
<dbReference type="NCBIfam" id="TIGR00374">
    <property type="entry name" value="flippase-like domain"/>
    <property type="match status" value="1"/>
</dbReference>
<reference evidence="8" key="1">
    <citation type="submission" date="2017-09" db="EMBL/GenBank/DDBJ databases">
        <title>Depth-based differentiation of microbial function through sediment-hosted aquifers and enrichment of novel symbionts in the deep terrestrial subsurface.</title>
        <authorList>
            <person name="Probst A.J."/>
            <person name="Ladd B."/>
            <person name="Jarett J.K."/>
            <person name="Geller-Mcgrath D.E."/>
            <person name="Sieber C.M.K."/>
            <person name="Emerson J.B."/>
            <person name="Anantharaman K."/>
            <person name="Thomas B.C."/>
            <person name="Malmstrom R."/>
            <person name="Stieglmeier M."/>
            <person name="Klingl A."/>
            <person name="Woyke T."/>
            <person name="Ryan C.M."/>
            <person name="Banfield J.F."/>
        </authorList>
    </citation>
    <scope>NUCLEOTIDE SEQUENCE [LARGE SCALE GENOMIC DNA]</scope>
</reference>
<evidence type="ECO:0000256" key="4">
    <source>
        <dbReference type="ARBA" id="ARBA00022989"/>
    </source>
</evidence>
<keyword evidence="5 6" id="KW-0472">Membrane</keyword>
<evidence type="ECO:0000256" key="5">
    <source>
        <dbReference type="ARBA" id="ARBA00023136"/>
    </source>
</evidence>
<dbReference type="PANTHER" id="PTHR39087">
    <property type="entry name" value="UPF0104 MEMBRANE PROTEIN MJ1595"/>
    <property type="match status" value="1"/>
</dbReference>
<evidence type="ECO:0008006" key="9">
    <source>
        <dbReference type="Google" id="ProtNLM"/>
    </source>
</evidence>
<accession>A0A2M7UGV0</accession>
<protein>
    <recommendedName>
        <fullName evidence="9">TIGR00374 family protein</fullName>
    </recommendedName>
</protein>
<keyword evidence="4 6" id="KW-1133">Transmembrane helix</keyword>
<proteinExistence type="predicted"/>
<dbReference type="PANTHER" id="PTHR39087:SF2">
    <property type="entry name" value="UPF0104 MEMBRANE PROTEIN MJ1595"/>
    <property type="match status" value="1"/>
</dbReference>
<dbReference type="Pfam" id="PF03706">
    <property type="entry name" value="LPG_synthase_TM"/>
    <property type="match status" value="1"/>
</dbReference>
<dbReference type="GO" id="GO:0005886">
    <property type="term" value="C:plasma membrane"/>
    <property type="evidence" value="ECO:0007669"/>
    <property type="project" value="UniProtKB-SubCell"/>
</dbReference>
<evidence type="ECO:0000313" key="8">
    <source>
        <dbReference type="Proteomes" id="UP000231071"/>
    </source>
</evidence>
<name>A0A2M7UGV0_9BACT</name>
<evidence type="ECO:0000256" key="1">
    <source>
        <dbReference type="ARBA" id="ARBA00004651"/>
    </source>
</evidence>
<dbReference type="Proteomes" id="UP000231071">
    <property type="component" value="Unassembled WGS sequence"/>
</dbReference>
<feature type="transmembrane region" description="Helical" evidence="6">
    <location>
        <begin position="292"/>
        <end position="311"/>
    </location>
</feature>
<comment type="subcellular location">
    <subcellularLocation>
        <location evidence="1">Cell membrane</location>
        <topology evidence="1">Multi-pass membrane protein</topology>
    </subcellularLocation>
</comment>
<feature type="transmembrane region" description="Helical" evidence="6">
    <location>
        <begin position="260"/>
        <end position="280"/>
    </location>
</feature>
<evidence type="ECO:0000256" key="6">
    <source>
        <dbReference type="SAM" id="Phobius"/>
    </source>
</evidence>
<feature type="transmembrane region" description="Helical" evidence="6">
    <location>
        <begin position="12"/>
        <end position="33"/>
    </location>
</feature>
<feature type="transmembrane region" description="Helical" evidence="6">
    <location>
        <begin position="229"/>
        <end position="254"/>
    </location>
</feature>
<feature type="transmembrane region" description="Helical" evidence="6">
    <location>
        <begin position="159"/>
        <end position="181"/>
    </location>
</feature>
<dbReference type="EMBL" id="PFOI01000051">
    <property type="protein sequence ID" value="PIZ70458.1"/>
    <property type="molecule type" value="Genomic_DNA"/>
</dbReference>
<evidence type="ECO:0000256" key="3">
    <source>
        <dbReference type="ARBA" id="ARBA00022692"/>
    </source>
</evidence>
<dbReference type="InterPro" id="IPR022791">
    <property type="entry name" value="L-PG_synthase/AglD"/>
</dbReference>
<comment type="caution">
    <text evidence="7">The sequence shown here is derived from an EMBL/GenBank/DDBJ whole genome shotgun (WGS) entry which is preliminary data.</text>
</comment>
<sequence>MNYSKIAKKNFFSVFSAVIGIVLFIGVIKKVGFKELLSVIGQLSLWQLFFLIILLVLFVFVSVCRWRLLLSMINSGQVSWLNSLKPWLSDFAFSYLSPAPSFGGEPLRLRIFKESKGDKVSWAQVAATIFIDKIFDATANLIIVILGVIMLFWQHALSFPLRMMIIIIVTLSLAVIGAGYYRMIRRQGFISTLAKLFHLSKSQLWQKIAGHVDEMEQVVHRFFSFKNPFFLPVIFLTILRMASVVARVYLVILFVSNQQIGLIGVVIILSSTFLIYFLPFPGGLGGFESSQAFLFVLLGLGAQQGLAYALVMRFAEMIPVSLGILVVLQASMKSFLNNLNGGRTP</sequence>
<evidence type="ECO:0000313" key="7">
    <source>
        <dbReference type="EMBL" id="PIZ70458.1"/>
    </source>
</evidence>
<organism evidence="7 8">
    <name type="scientific">Candidatus Portnoybacteria bacterium CG_4_10_14_0_2_um_filter_39_11</name>
    <dbReference type="NCBI Taxonomy" id="1974797"/>
    <lineage>
        <taxon>Bacteria</taxon>
        <taxon>Candidatus Portnoyibacteriota</taxon>
    </lineage>
</organism>
<keyword evidence="2" id="KW-1003">Cell membrane</keyword>
<evidence type="ECO:0000256" key="2">
    <source>
        <dbReference type="ARBA" id="ARBA00022475"/>
    </source>
</evidence>
<keyword evidence="3 6" id="KW-0812">Transmembrane</keyword>